<dbReference type="GO" id="GO:0031411">
    <property type="term" value="C:gas vesicle"/>
    <property type="evidence" value="ECO:0007669"/>
    <property type="project" value="UniProtKB-SubCell"/>
</dbReference>
<comment type="subcellular location">
    <subcellularLocation>
        <location evidence="2">Gas vesicle</location>
    </subcellularLocation>
</comment>
<name>A0A345PCS9_9BACI</name>
<proteinExistence type="inferred from homology"/>
<accession>A0A345PCS9</accession>
<gene>
    <name evidence="4" type="ORF">CUC15_01905</name>
</gene>
<keyword evidence="1" id="KW-0304">Gas vesicle</keyword>
<evidence type="ECO:0000313" key="4">
    <source>
        <dbReference type="EMBL" id="AXI07809.1"/>
    </source>
</evidence>
<dbReference type="Proteomes" id="UP000253908">
    <property type="component" value="Chromosome"/>
</dbReference>
<dbReference type="PANTHER" id="PTHR36852">
    <property type="entry name" value="PROTEIN GVPL 2"/>
    <property type="match status" value="1"/>
</dbReference>
<dbReference type="EMBL" id="CP024848">
    <property type="protein sequence ID" value="AXI07809.1"/>
    <property type="molecule type" value="Genomic_DNA"/>
</dbReference>
<dbReference type="AlphaFoldDB" id="A0A345PCS9"/>
<evidence type="ECO:0000256" key="2">
    <source>
        <dbReference type="ARBA" id="ARBA00035108"/>
    </source>
</evidence>
<protein>
    <submittedName>
        <fullName evidence="4">Gas vesicle protein GvpL</fullName>
    </submittedName>
</protein>
<sequence>MEKLIYLYGIIPAREKDVQPLPSFKGLDDESEVYSLPFEEIEAVVCELDPVEYGEKELEKKTNDVKWLHQKAFHHHEALMKLYEKYPIIPMKFCTIYSGQASLKNTIETNQSHMAKLLSNIADKEEWILKIYCEPEKVKETVTNYNETIEAKKEEIAAMSPGRQYLEKRRLDQLIDQEAEKEKHAFSEEIHDELAALSVDTEVKKNWNKDVTGREEEMCWNSVYMLEKFAVDEFKSVIKKLQEKWAESGWHFEVTGPWPSYHFARIS</sequence>
<dbReference type="RefSeq" id="WP_114915103.1">
    <property type="nucleotide sequence ID" value="NZ_CP024848.1"/>
</dbReference>
<dbReference type="KEGG" id="ocn:CUC15_01905"/>
<comment type="similarity">
    <text evidence="3">Belongs to the gas vesicle GvpF/GvpL family.</text>
</comment>
<dbReference type="InterPro" id="IPR009430">
    <property type="entry name" value="GvpL/GvpF"/>
</dbReference>
<organism evidence="4 5">
    <name type="scientific">Oceanobacillus zhaokaii</name>
    <dbReference type="NCBI Taxonomy" id="2052660"/>
    <lineage>
        <taxon>Bacteria</taxon>
        <taxon>Bacillati</taxon>
        <taxon>Bacillota</taxon>
        <taxon>Bacilli</taxon>
        <taxon>Bacillales</taxon>
        <taxon>Bacillaceae</taxon>
        <taxon>Oceanobacillus</taxon>
    </lineage>
</organism>
<keyword evidence="5" id="KW-1185">Reference proteome</keyword>
<dbReference type="GO" id="GO:0031412">
    <property type="term" value="P:gas vesicle organization"/>
    <property type="evidence" value="ECO:0007669"/>
    <property type="project" value="InterPro"/>
</dbReference>
<dbReference type="OrthoDB" id="146444at2"/>
<dbReference type="PANTHER" id="PTHR36852:SF1">
    <property type="entry name" value="PROTEIN GVPL 2"/>
    <property type="match status" value="1"/>
</dbReference>
<evidence type="ECO:0000313" key="5">
    <source>
        <dbReference type="Proteomes" id="UP000253908"/>
    </source>
</evidence>
<evidence type="ECO:0000256" key="3">
    <source>
        <dbReference type="ARBA" id="ARBA00035643"/>
    </source>
</evidence>
<evidence type="ECO:0000256" key="1">
    <source>
        <dbReference type="ARBA" id="ARBA00022987"/>
    </source>
</evidence>
<reference evidence="5" key="1">
    <citation type="submission" date="2017-11" db="EMBL/GenBank/DDBJ databases">
        <authorList>
            <person name="Zhu W."/>
        </authorList>
    </citation>
    <scope>NUCLEOTIDE SEQUENCE [LARGE SCALE GENOMIC DNA]</scope>
    <source>
        <strain evidence="5">160</strain>
    </source>
</reference>
<dbReference type="Pfam" id="PF06386">
    <property type="entry name" value="GvpL_GvpF"/>
    <property type="match status" value="1"/>
</dbReference>